<dbReference type="Gene3D" id="1.20.5.190">
    <property type="match status" value="9"/>
</dbReference>
<dbReference type="Pfam" id="PF00612">
    <property type="entry name" value="IQ"/>
    <property type="match status" value="16"/>
</dbReference>
<dbReference type="SUPFAM" id="SSF52540">
    <property type="entry name" value="P-loop containing nucleoside triphosphate hydrolases"/>
    <property type="match status" value="6"/>
</dbReference>
<dbReference type="SMART" id="SM00015">
    <property type="entry name" value="IQ"/>
    <property type="match status" value="19"/>
</dbReference>
<dbReference type="PANTHER" id="PTHR22706:SF1">
    <property type="entry name" value="ASSEMBLY FACTOR FOR SPINDLE MICROTUBULES"/>
    <property type="match status" value="1"/>
</dbReference>
<dbReference type="GO" id="GO:0051295">
    <property type="term" value="P:establishment of meiotic spindle localization"/>
    <property type="evidence" value="ECO:0007669"/>
    <property type="project" value="TreeGrafter"/>
</dbReference>
<sequence length="719" mass="86329">MCYEKKSYLIQRVGFTKFQALFRAYKARKEFCEQKKAAVIIQRKFRSYIARRKYLIIKSSVLKIQNYYRGYRLMCLEKEKYLIQKIGFIELQAQFRAYKARKEFYMQKRAAISIQSTFKSYITRKRFLRLRLCAIKIQKYYRSYCLMSSDRRKYLIQKAGFTKLQACFQGFKVRRKFVEQKRAVVVMQSQFRSYINRKKFLILKSCAIKIQKFYRGYRLMCFQKQNYLIQKNGFLKLQAQFRAFKARKEFCMQKRSVVVIQNAFKCYIIKKKYFILKSSVVKIQRCYRGYKLMCLEKQKYLTMQTGFTKLQALCRGIIARSYFKILLKSTVIIQSHCKKMIVMNHYKKTKQSCIIIQQKYRAQQLMNKAVLKFQKIKRSIIIIQSAVRSYLVRKKYKNMKIAAIKIQSFARMVKCRKTYNYTCRQIIFIQQFYHAKYLMRLRKQSCIKIQSCWKSYKTRKELDRKIRAAEVIQRYFHLWREKKPHIDCAVNRQWYLKLKESTIFFQRQARIYLQRRTKSAILIQSYVRMWLTRLKYIRIKAAIKIQTLWRGYKVRQSVTDKNIIKSRQNIKAAPSSEHKSLGNRTKFALNLLLKNQNLATILHALQNLEVCTRLSPTCCERLKESGGISIILQAISVCNRSVPHQEIIKFSTDILLNLAKMFSFKSIKTVDSVWAEEAILTEGLRLMGVYRDKGLPIFTKCCTLFWIFCQDPKKKNPRY</sequence>
<dbReference type="InterPro" id="IPR027417">
    <property type="entry name" value="P-loop_NTPase"/>
</dbReference>
<accession>A0AAV4MB90</accession>
<dbReference type="PANTHER" id="PTHR22706">
    <property type="entry name" value="ASSEMBLY FACTOR FOR SPINDLE MICROTUBULES"/>
    <property type="match status" value="1"/>
</dbReference>
<proteinExistence type="predicted"/>
<reference evidence="5 6" key="1">
    <citation type="submission" date="2021-06" db="EMBL/GenBank/DDBJ databases">
        <title>Caerostris extrusa draft genome.</title>
        <authorList>
            <person name="Kono N."/>
            <person name="Arakawa K."/>
        </authorList>
    </citation>
    <scope>NUCLEOTIDE SEQUENCE [LARGE SCALE GENOMIC DNA]</scope>
</reference>
<dbReference type="InterPro" id="IPR000048">
    <property type="entry name" value="IQ_motif_EF-hand-BS"/>
</dbReference>
<evidence type="ECO:0000313" key="5">
    <source>
        <dbReference type="EMBL" id="GIX68681.1"/>
    </source>
</evidence>
<dbReference type="InterPro" id="IPR051185">
    <property type="entry name" value="ASPM"/>
</dbReference>
<evidence type="ECO:0000256" key="4">
    <source>
        <dbReference type="ARBA" id="ARBA00022860"/>
    </source>
</evidence>
<dbReference type="PROSITE" id="PS50096">
    <property type="entry name" value="IQ"/>
    <property type="match status" value="13"/>
</dbReference>
<comment type="subcellular location">
    <subcellularLocation>
        <location evidence="1">Cytoplasm</location>
    </subcellularLocation>
</comment>
<dbReference type="GO" id="GO:0005737">
    <property type="term" value="C:cytoplasm"/>
    <property type="evidence" value="ECO:0007669"/>
    <property type="project" value="UniProtKB-SubCell"/>
</dbReference>
<dbReference type="GO" id="GO:0007051">
    <property type="term" value="P:spindle organization"/>
    <property type="evidence" value="ECO:0007669"/>
    <property type="project" value="TreeGrafter"/>
</dbReference>
<comment type="caution">
    <text evidence="5">The sequence shown here is derived from an EMBL/GenBank/DDBJ whole genome shotgun (WGS) entry which is preliminary data.</text>
</comment>
<evidence type="ECO:0000256" key="1">
    <source>
        <dbReference type="ARBA" id="ARBA00004496"/>
    </source>
</evidence>
<organism evidence="5 6">
    <name type="scientific">Caerostris extrusa</name>
    <name type="common">Bark spider</name>
    <name type="synonym">Caerostris bankana</name>
    <dbReference type="NCBI Taxonomy" id="172846"/>
    <lineage>
        <taxon>Eukaryota</taxon>
        <taxon>Metazoa</taxon>
        <taxon>Ecdysozoa</taxon>
        <taxon>Arthropoda</taxon>
        <taxon>Chelicerata</taxon>
        <taxon>Arachnida</taxon>
        <taxon>Araneae</taxon>
        <taxon>Araneomorphae</taxon>
        <taxon>Entelegynae</taxon>
        <taxon>Araneoidea</taxon>
        <taxon>Araneidae</taxon>
        <taxon>Caerostris</taxon>
    </lineage>
</organism>
<evidence type="ECO:0000313" key="6">
    <source>
        <dbReference type="Proteomes" id="UP001054945"/>
    </source>
</evidence>
<name>A0AAV4MB90_CAEEX</name>
<keyword evidence="4" id="KW-0112">Calmodulin-binding</keyword>
<dbReference type="GO" id="GO:0000922">
    <property type="term" value="C:spindle pole"/>
    <property type="evidence" value="ECO:0007669"/>
    <property type="project" value="TreeGrafter"/>
</dbReference>
<evidence type="ECO:0000256" key="3">
    <source>
        <dbReference type="ARBA" id="ARBA00022737"/>
    </source>
</evidence>
<protein>
    <submittedName>
        <fullName evidence="5">Abnormal spindle-like microcephaly-associated protein homolog</fullName>
    </submittedName>
</protein>
<evidence type="ECO:0000256" key="2">
    <source>
        <dbReference type="ARBA" id="ARBA00022490"/>
    </source>
</evidence>
<gene>
    <name evidence="5" type="primary">ASPM</name>
    <name evidence="5" type="ORF">CEXT_260921</name>
</gene>
<dbReference type="EMBL" id="BPLR01019514">
    <property type="protein sequence ID" value="GIX68681.1"/>
    <property type="molecule type" value="Genomic_DNA"/>
</dbReference>
<dbReference type="GO" id="GO:0005516">
    <property type="term" value="F:calmodulin binding"/>
    <property type="evidence" value="ECO:0007669"/>
    <property type="project" value="UniProtKB-KW"/>
</dbReference>
<keyword evidence="3" id="KW-0677">Repeat</keyword>
<keyword evidence="2" id="KW-0963">Cytoplasm</keyword>
<dbReference type="GO" id="GO:0000278">
    <property type="term" value="P:mitotic cell cycle"/>
    <property type="evidence" value="ECO:0007669"/>
    <property type="project" value="TreeGrafter"/>
</dbReference>
<dbReference type="AlphaFoldDB" id="A0AAV4MB90"/>
<keyword evidence="6" id="KW-1185">Reference proteome</keyword>
<dbReference type="Proteomes" id="UP001054945">
    <property type="component" value="Unassembled WGS sequence"/>
</dbReference>